<keyword evidence="2" id="KW-1185">Reference proteome</keyword>
<organism evidence="1 2">
    <name type="scientific">Owenia fusiformis</name>
    <name type="common">Polychaete worm</name>
    <dbReference type="NCBI Taxonomy" id="6347"/>
    <lineage>
        <taxon>Eukaryota</taxon>
        <taxon>Metazoa</taxon>
        <taxon>Spiralia</taxon>
        <taxon>Lophotrochozoa</taxon>
        <taxon>Annelida</taxon>
        <taxon>Polychaeta</taxon>
        <taxon>Sedentaria</taxon>
        <taxon>Canalipalpata</taxon>
        <taxon>Sabellida</taxon>
        <taxon>Oweniida</taxon>
        <taxon>Oweniidae</taxon>
        <taxon>Owenia</taxon>
    </lineage>
</organism>
<reference evidence="1" key="1">
    <citation type="submission" date="2022-03" db="EMBL/GenBank/DDBJ databases">
        <authorList>
            <person name="Martin C."/>
        </authorList>
    </citation>
    <scope>NUCLEOTIDE SEQUENCE</scope>
</reference>
<proteinExistence type="predicted"/>
<dbReference type="EMBL" id="CAIIXF020000214">
    <property type="protein sequence ID" value="CAH1803008.1"/>
    <property type="molecule type" value="Genomic_DNA"/>
</dbReference>
<accession>A0A8J1Y056</accession>
<feature type="non-terminal residue" evidence="1">
    <location>
        <position position="1"/>
    </location>
</feature>
<protein>
    <submittedName>
        <fullName evidence="1">Uncharacterized protein</fullName>
    </submittedName>
</protein>
<evidence type="ECO:0000313" key="2">
    <source>
        <dbReference type="Proteomes" id="UP000749559"/>
    </source>
</evidence>
<dbReference type="AlphaFoldDB" id="A0A8J1Y056"/>
<sequence length="108" mass="12063">ASPALKRQVVLGRPNDIFGQYGEAVFDELFFWDSWKHKDFIDVFFDVFSESLVYYASMEQVRGNSLPGAGIYGTVNDNTVTVKGILGKGILLNGMNQYVNMSNPFANI</sequence>
<dbReference type="Proteomes" id="UP000749559">
    <property type="component" value="Unassembled WGS sequence"/>
</dbReference>
<evidence type="ECO:0000313" key="1">
    <source>
        <dbReference type="EMBL" id="CAH1803008.1"/>
    </source>
</evidence>
<comment type="caution">
    <text evidence="1">The sequence shown here is derived from an EMBL/GenBank/DDBJ whole genome shotgun (WGS) entry which is preliminary data.</text>
</comment>
<gene>
    <name evidence="1" type="ORF">OFUS_LOCUS26641</name>
</gene>
<name>A0A8J1Y056_OWEFU</name>
<feature type="non-terminal residue" evidence="1">
    <location>
        <position position="108"/>
    </location>
</feature>